<proteinExistence type="predicted"/>
<dbReference type="AlphaFoldDB" id="A0A1M5VWW9"/>
<dbReference type="Proteomes" id="UP000184241">
    <property type="component" value="Unassembled WGS sequence"/>
</dbReference>
<dbReference type="SUPFAM" id="SSF56300">
    <property type="entry name" value="Metallo-dependent phosphatases"/>
    <property type="match status" value="1"/>
</dbReference>
<reference evidence="2 3" key="1">
    <citation type="submission" date="2016-11" db="EMBL/GenBank/DDBJ databases">
        <authorList>
            <person name="Jaros S."/>
            <person name="Januszkiewicz K."/>
            <person name="Wedrychowicz H."/>
        </authorList>
    </citation>
    <scope>NUCLEOTIDE SEQUENCE [LARGE SCALE GENOMIC DNA]</scope>
    <source>
        <strain evidence="2 3">DSM 6191</strain>
    </source>
</reference>
<dbReference type="PANTHER" id="PTHR43143">
    <property type="entry name" value="METALLOPHOSPHOESTERASE, CALCINEURIN SUPERFAMILY"/>
    <property type="match status" value="1"/>
</dbReference>
<dbReference type="EMBL" id="FQXU01000004">
    <property type="protein sequence ID" value="SHH79782.1"/>
    <property type="molecule type" value="Genomic_DNA"/>
</dbReference>
<gene>
    <name evidence="2" type="ORF">SAMN02745941_00831</name>
</gene>
<feature type="domain" description="Calcineurin-like phosphoesterase" evidence="1">
    <location>
        <begin position="1"/>
        <end position="208"/>
    </location>
</feature>
<dbReference type="InterPro" id="IPR029052">
    <property type="entry name" value="Metallo-depent_PP-like"/>
</dbReference>
<organism evidence="2 3">
    <name type="scientific">Clostridium intestinale DSM 6191</name>
    <dbReference type="NCBI Taxonomy" id="1121320"/>
    <lineage>
        <taxon>Bacteria</taxon>
        <taxon>Bacillati</taxon>
        <taxon>Bacillota</taxon>
        <taxon>Clostridia</taxon>
        <taxon>Eubacteriales</taxon>
        <taxon>Clostridiaceae</taxon>
        <taxon>Clostridium</taxon>
    </lineage>
</organism>
<dbReference type="InterPro" id="IPR004843">
    <property type="entry name" value="Calcineurin-like_PHP"/>
</dbReference>
<protein>
    <submittedName>
        <fullName evidence="2">Calcineurin-like phosphoesterase</fullName>
    </submittedName>
</protein>
<dbReference type="PANTHER" id="PTHR43143:SF1">
    <property type="entry name" value="SERINE_THREONINE-PROTEIN PHOSPHATASE CPPED1"/>
    <property type="match status" value="1"/>
</dbReference>
<dbReference type="Gene3D" id="3.60.21.10">
    <property type="match status" value="1"/>
</dbReference>
<evidence type="ECO:0000259" key="1">
    <source>
        <dbReference type="Pfam" id="PF00149"/>
    </source>
</evidence>
<evidence type="ECO:0000313" key="2">
    <source>
        <dbReference type="EMBL" id="SHH79782.1"/>
    </source>
</evidence>
<dbReference type="RefSeq" id="WP_073017014.1">
    <property type="nucleotide sequence ID" value="NZ_FQXU01000004.1"/>
</dbReference>
<name>A0A1M5VWW9_9CLOT</name>
<evidence type="ECO:0000313" key="3">
    <source>
        <dbReference type="Proteomes" id="UP000184241"/>
    </source>
</evidence>
<dbReference type="InterPro" id="IPR051918">
    <property type="entry name" value="STPP_CPPED1"/>
</dbReference>
<dbReference type="GO" id="GO:0016787">
    <property type="term" value="F:hydrolase activity"/>
    <property type="evidence" value="ECO:0007669"/>
    <property type="project" value="InterPro"/>
</dbReference>
<dbReference type="Pfam" id="PF00149">
    <property type="entry name" value="Metallophos"/>
    <property type="match status" value="1"/>
</dbReference>
<accession>A0A1M5VWW9</accession>
<sequence length="289" mass="32827">MRFIVFGDSKGKENGINKKVLHSLMKESSKLYPSPEFILVCGDSVAGGSKEETLAIQLMDFRDIILKYHPNKSLFPVIGNHEVNIEPEDDRFEQVLDQFYRNLTPTYALNGYNNTVYCVDFDDTRLIILNSFHPSALHKIDKVQLNWFKSMASVPSKNKLVFIHSPAFPTGAHLGHSLDLYPEDRNEFWDIVDKCNIDIVFSGHEHNYSRRVIDSSFSEGGFTYQNKVPQIISGGGGEKLRNKYKSKKGIVVAPVAVYHFLVVDIDEYSIKVSAITSKGKKIDEFEIKK</sequence>